<dbReference type="CDD" id="cd16377">
    <property type="entry name" value="23S_rRNA_IVP_like"/>
    <property type="match status" value="1"/>
</dbReference>
<name>G5J4Q8_CROWT</name>
<dbReference type="PATRIC" id="fig|423471.3.peg.2328"/>
<dbReference type="PANTHER" id="PTHR38471:SF2">
    <property type="entry name" value="FOUR HELIX BUNDLE PROTEIN"/>
    <property type="match status" value="1"/>
</dbReference>
<organism evidence="1 2">
    <name type="scientific">Crocosphaera watsonii WH 0003</name>
    <dbReference type="NCBI Taxonomy" id="423471"/>
    <lineage>
        <taxon>Bacteria</taxon>
        <taxon>Bacillati</taxon>
        <taxon>Cyanobacteriota</taxon>
        <taxon>Cyanophyceae</taxon>
        <taxon>Oscillatoriophycideae</taxon>
        <taxon>Chroococcales</taxon>
        <taxon>Aphanothecaceae</taxon>
        <taxon>Crocosphaera</taxon>
    </lineage>
</organism>
<dbReference type="Pfam" id="PF05635">
    <property type="entry name" value="23S_rRNA_IVP"/>
    <property type="match status" value="1"/>
</dbReference>
<evidence type="ECO:0000313" key="1">
    <source>
        <dbReference type="EMBL" id="EHJ12826.1"/>
    </source>
</evidence>
<dbReference type="EMBL" id="AESD01000369">
    <property type="protein sequence ID" value="EHJ12826.1"/>
    <property type="molecule type" value="Genomic_DNA"/>
</dbReference>
<dbReference type="Proteomes" id="UP000003477">
    <property type="component" value="Unassembled WGS sequence"/>
</dbReference>
<dbReference type="PANTHER" id="PTHR38471">
    <property type="entry name" value="FOUR HELIX BUNDLE PROTEIN"/>
    <property type="match status" value="1"/>
</dbReference>
<dbReference type="Gene3D" id="1.20.1440.60">
    <property type="entry name" value="23S rRNA-intervening sequence"/>
    <property type="match status" value="1"/>
</dbReference>
<evidence type="ECO:0000313" key="2">
    <source>
        <dbReference type="Proteomes" id="UP000003477"/>
    </source>
</evidence>
<sequence>MEFIMAYFSERQRGTGNRQQSEYLMSEVRDFKDLKVWQKGMIIAEKCYVLTQKFPKEEIYGMVQQIRRSATSIPANIAEGYGRRSTGDYVRFLNIAQGSINELETHLILSARVNLCNFNDIESIIDELKQESRMIISLIKKLKS</sequence>
<dbReference type="InterPro" id="IPR036583">
    <property type="entry name" value="23S_rRNA_IVS_sf"/>
</dbReference>
<keyword evidence="1" id="KW-0687">Ribonucleoprotein</keyword>
<accession>G5J4Q8</accession>
<dbReference type="InterPro" id="IPR012657">
    <property type="entry name" value="23S_rRNA-intervening_sequence"/>
</dbReference>
<reference evidence="1 2" key="1">
    <citation type="journal article" date="2011" name="Front. Microbiol.">
        <title>Two Strains of Crocosphaera watsonii with Highly Conserved Genomes are Distinguished by Strain-Specific Features.</title>
        <authorList>
            <person name="Bench S.R."/>
            <person name="Ilikchyan I.N."/>
            <person name="Tripp H.J."/>
            <person name="Zehr J.P."/>
        </authorList>
    </citation>
    <scope>NUCLEOTIDE SEQUENCE [LARGE SCALE GENOMIC DNA]</scope>
    <source>
        <strain evidence="1 2">WH 0003</strain>
    </source>
</reference>
<dbReference type="NCBIfam" id="TIGR02436">
    <property type="entry name" value="four helix bundle protein"/>
    <property type="match status" value="1"/>
</dbReference>
<dbReference type="AlphaFoldDB" id="G5J4Q8"/>
<gene>
    <name evidence="1" type="ORF">CWATWH0003_2475</name>
</gene>
<dbReference type="NCBIfam" id="NF008911">
    <property type="entry name" value="PRK12275.1-2"/>
    <property type="match status" value="1"/>
</dbReference>
<protein>
    <submittedName>
        <fullName evidence="1">S23 ribosomal protein</fullName>
    </submittedName>
</protein>
<keyword evidence="1" id="KW-0689">Ribosomal protein</keyword>
<dbReference type="GO" id="GO:0005840">
    <property type="term" value="C:ribosome"/>
    <property type="evidence" value="ECO:0007669"/>
    <property type="project" value="UniProtKB-KW"/>
</dbReference>
<comment type="caution">
    <text evidence="1">The sequence shown here is derived from an EMBL/GenBank/DDBJ whole genome shotgun (WGS) entry which is preliminary data.</text>
</comment>
<proteinExistence type="predicted"/>
<dbReference type="SUPFAM" id="SSF158446">
    <property type="entry name" value="IVS-encoded protein-like"/>
    <property type="match status" value="1"/>
</dbReference>